<dbReference type="GO" id="GO:0005634">
    <property type="term" value="C:nucleus"/>
    <property type="evidence" value="ECO:0000318"/>
    <property type="project" value="GO_Central"/>
</dbReference>
<dbReference type="PhylomeDB" id="E9H0L7"/>
<dbReference type="GO" id="GO:0070578">
    <property type="term" value="C:RISC-loading complex"/>
    <property type="evidence" value="ECO:0000318"/>
    <property type="project" value="GO_Central"/>
</dbReference>
<dbReference type="GO" id="GO:0004525">
    <property type="term" value="F:ribonuclease III activity"/>
    <property type="evidence" value="ECO:0000318"/>
    <property type="project" value="GO_Central"/>
</dbReference>
<dbReference type="GO" id="GO:0003723">
    <property type="term" value="F:RNA binding"/>
    <property type="evidence" value="ECO:0000318"/>
    <property type="project" value="GO_Central"/>
</dbReference>
<dbReference type="GO" id="GO:0006309">
    <property type="term" value="P:apoptotic DNA fragmentation"/>
    <property type="evidence" value="ECO:0000318"/>
    <property type="project" value="GO_Central"/>
</dbReference>
<name>E9H0L7_DAPPU</name>
<dbReference type="PANTHER" id="PTHR14950:SF37">
    <property type="entry name" value="ENDORIBONUCLEASE DICER"/>
    <property type="match status" value="1"/>
</dbReference>
<feature type="domain" description="RNase III" evidence="2">
    <location>
        <begin position="40"/>
        <end position="198"/>
    </location>
</feature>
<dbReference type="eggNOG" id="KOG0701">
    <property type="taxonomic scope" value="Eukaryota"/>
</dbReference>
<proteinExistence type="predicted"/>
<dbReference type="GO" id="GO:0004530">
    <property type="term" value="F:deoxyribonuclease I activity"/>
    <property type="evidence" value="ECO:0000318"/>
    <property type="project" value="GO_Central"/>
</dbReference>
<keyword evidence="4" id="KW-1185">Reference proteome</keyword>
<dbReference type="STRING" id="6669.E9H0L7"/>
<dbReference type="GO" id="GO:0030422">
    <property type="term" value="P:siRNA processing"/>
    <property type="evidence" value="ECO:0000318"/>
    <property type="project" value="GO_Central"/>
</dbReference>
<dbReference type="GO" id="GO:0031054">
    <property type="term" value="P:pre-miRNA processing"/>
    <property type="evidence" value="ECO:0000318"/>
    <property type="project" value="GO_Central"/>
</dbReference>
<evidence type="ECO:0000313" key="4">
    <source>
        <dbReference type="Proteomes" id="UP000000305"/>
    </source>
</evidence>
<dbReference type="Gene3D" id="1.10.1520.10">
    <property type="entry name" value="Ribonuclease III domain"/>
    <property type="match status" value="1"/>
</dbReference>
<dbReference type="PANTHER" id="PTHR14950">
    <property type="entry name" value="DICER-RELATED"/>
    <property type="match status" value="1"/>
</dbReference>
<dbReference type="OMA" id="NAYCEIV"/>
<dbReference type="InterPro" id="IPR036389">
    <property type="entry name" value="RNase_III_sf"/>
</dbReference>
<dbReference type="Pfam" id="PF00636">
    <property type="entry name" value="Ribonuclease_3"/>
    <property type="match status" value="1"/>
</dbReference>
<keyword evidence="1" id="KW-0378">Hydrolase</keyword>
<dbReference type="InParanoid" id="E9H0L7"/>
<dbReference type="SUPFAM" id="SSF69065">
    <property type="entry name" value="RNase III domain-like"/>
    <property type="match status" value="1"/>
</dbReference>
<evidence type="ECO:0000259" key="2">
    <source>
        <dbReference type="PROSITE" id="PS50142"/>
    </source>
</evidence>
<reference evidence="3 4" key="1">
    <citation type="journal article" date="2011" name="Science">
        <title>The ecoresponsive genome of Daphnia pulex.</title>
        <authorList>
            <person name="Colbourne J.K."/>
            <person name="Pfrender M.E."/>
            <person name="Gilbert D."/>
            <person name="Thomas W.K."/>
            <person name="Tucker A."/>
            <person name="Oakley T.H."/>
            <person name="Tokishita S."/>
            <person name="Aerts A."/>
            <person name="Arnold G.J."/>
            <person name="Basu M.K."/>
            <person name="Bauer D.J."/>
            <person name="Caceres C.E."/>
            <person name="Carmel L."/>
            <person name="Casola C."/>
            <person name="Choi J.H."/>
            <person name="Detter J.C."/>
            <person name="Dong Q."/>
            <person name="Dusheyko S."/>
            <person name="Eads B.D."/>
            <person name="Frohlich T."/>
            <person name="Geiler-Samerotte K.A."/>
            <person name="Gerlach D."/>
            <person name="Hatcher P."/>
            <person name="Jogdeo S."/>
            <person name="Krijgsveld J."/>
            <person name="Kriventseva E.V."/>
            <person name="Kultz D."/>
            <person name="Laforsch C."/>
            <person name="Lindquist E."/>
            <person name="Lopez J."/>
            <person name="Manak J.R."/>
            <person name="Muller J."/>
            <person name="Pangilinan J."/>
            <person name="Patwardhan R.P."/>
            <person name="Pitluck S."/>
            <person name="Pritham E.J."/>
            <person name="Rechtsteiner A."/>
            <person name="Rho M."/>
            <person name="Rogozin I.B."/>
            <person name="Sakarya O."/>
            <person name="Salamov A."/>
            <person name="Schaack S."/>
            <person name="Shapiro H."/>
            <person name="Shiga Y."/>
            <person name="Skalitzky C."/>
            <person name="Smith Z."/>
            <person name="Souvorov A."/>
            <person name="Sung W."/>
            <person name="Tang Z."/>
            <person name="Tsuchiya D."/>
            <person name="Tu H."/>
            <person name="Vos H."/>
            <person name="Wang M."/>
            <person name="Wolf Y.I."/>
            <person name="Yamagata H."/>
            <person name="Yamada T."/>
            <person name="Ye Y."/>
            <person name="Shaw J.R."/>
            <person name="Andrews J."/>
            <person name="Crease T.J."/>
            <person name="Tang H."/>
            <person name="Lucas S.M."/>
            <person name="Robertson H.M."/>
            <person name="Bork P."/>
            <person name="Koonin E.V."/>
            <person name="Zdobnov E.M."/>
            <person name="Grigoriev I.V."/>
            <person name="Lynch M."/>
            <person name="Boore J.L."/>
        </authorList>
    </citation>
    <scope>NUCLEOTIDE SEQUENCE [LARGE SCALE GENOMIC DNA]</scope>
</reference>
<gene>
    <name evidence="3" type="ORF">DAPPUDRAFT_251524</name>
</gene>
<dbReference type="EMBL" id="GL732581">
    <property type="protein sequence ID" value="EFX74669.1"/>
    <property type="molecule type" value="Genomic_DNA"/>
</dbReference>
<dbReference type="HOGENOM" id="CLU_1139009_0_0_1"/>
<dbReference type="InterPro" id="IPR000999">
    <property type="entry name" value="RNase_III_dom"/>
</dbReference>
<dbReference type="CDD" id="cd00593">
    <property type="entry name" value="RIBOc"/>
    <property type="match status" value="1"/>
</dbReference>
<dbReference type="PROSITE" id="PS50142">
    <property type="entry name" value="RNASE_3_2"/>
    <property type="match status" value="1"/>
</dbReference>
<accession>E9H0L7</accession>
<organism evidence="3 4">
    <name type="scientific">Daphnia pulex</name>
    <name type="common">Water flea</name>
    <dbReference type="NCBI Taxonomy" id="6669"/>
    <lineage>
        <taxon>Eukaryota</taxon>
        <taxon>Metazoa</taxon>
        <taxon>Ecdysozoa</taxon>
        <taxon>Arthropoda</taxon>
        <taxon>Crustacea</taxon>
        <taxon>Branchiopoda</taxon>
        <taxon>Diplostraca</taxon>
        <taxon>Cladocera</taxon>
        <taxon>Anomopoda</taxon>
        <taxon>Daphniidae</taxon>
        <taxon>Daphnia</taxon>
    </lineage>
</organism>
<dbReference type="SMART" id="SM00535">
    <property type="entry name" value="RIBOc"/>
    <property type="match status" value="1"/>
</dbReference>
<evidence type="ECO:0000256" key="1">
    <source>
        <dbReference type="ARBA" id="ARBA00022801"/>
    </source>
</evidence>
<dbReference type="AlphaFoldDB" id="E9H0L7"/>
<dbReference type="Proteomes" id="UP000000305">
    <property type="component" value="Unassembled WGS sequence"/>
</dbReference>
<dbReference type="OrthoDB" id="6487280at2759"/>
<evidence type="ECO:0000313" key="3">
    <source>
        <dbReference type="EMBL" id="EFX74669.1"/>
    </source>
</evidence>
<dbReference type="KEGG" id="dpx:DAPPUDRAFT_251524"/>
<protein>
    <recommendedName>
        <fullName evidence="2">RNase III domain-containing protein</fullName>
    </recommendedName>
</protein>
<sequence length="244" mass="27893">MANQRTILELNGERERGKNSKDRPSKRMRLVPTLELFEGLEKLEEILNYEFRYKNLLLQALIYSRKIAVFRPCYERLHLGDAFLGGLAAEMCFDALPFYPPSVLSELKSVLVCNNSLGVLVVKFKFHKFLKRLPREIQTLIDTFAKKQKANGHKFPSAYYEIVKLGNPPEDYAATNVPPDVLGDIFESIAGAVYKDSNYSMKTFRTVMTPFLNYTFEIDVANDDGVSDCDAYYITACCIMDYSN</sequence>
<dbReference type="GO" id="GO:0005737">
    <property type="term" value="C:cytoplasm"/>
    <property type="evidence" value="ECO:0000318"/>
    <property type="project" value="GO_Central"/>
</dbReference>